<evidence type="ECO:0000313" key="2">
    <source>
        <dbReference type="Proteomes" id="UP000054166"/>
    </source>
</evidence>
<accession>A0A0C3G7T4</accession>
<reference evidence="1 2" key="1">
    <citation type="submission" date="2014-04" db="EMBL/GenBank/DDBJ databases">
        <authorList>
            <consortium name="DOE Joint Genome Institute"/>
            <person name="Kuo A."/>
            <person name="Tarkka M."/>
            <person name="Buscot F."/>
            <person name="Kohler A."/>
            <person name="Nagy L.G."/>
            <person name="Floudas D."/>
            <person name="Copeland A."/>
            <person name="Barry K.W."/>
            <person name="Cichocki N."/>
            <person name="Veneault-Fourrey C."/>
            <person name="LaButti K."/>
            <person name="Lindquist E.A."/>
            <person name="Lipzen A."/>
            <person name="Lundell T."/>
            <person name="Morin E."/>
            <person name="Murat C."/>
            <person name="Sun H."/>
            <person name="Tunlid A."/>
            <person name="Henrissat B."/>
            <person name="Grigoriev I.V."/>
            <person name="Hibbett D.S."/>
            <person name="Martin F."/>
            <person name="Nordberg H.P."/>
            <person name="Cantor M.N."/>
            <person name="Hua S.X."/>
        </authorList>
    </citation>
    <scope>NUCLEOTIDE SEQUENCE [LARGE SCALE GENOMIC DNA]</scope>
    <source>
        <strain evidence="1 2">F 1598</strain>
    </source>
</reference>
<organism evidence="1 2">
    <name type="scientific">Piloderma croceum (strain F 1598)</name>
    <dbReference type="NCBI Taxonomy" id="765440"/>
    <lineage>
        <taxon>Eukaryota</taxon>
        <taxon>Fungi</taxon>
        <taxon>Dikarya</taxon>
        <taxon>Basidiomycota</taxon>
        <taxon>Agaricomycotina</taxon>
        <taxon>Agaricomycetes</taxon>
        <taxon>Agaricomycetidae</taxon>
        <taxon>Atheliales</taxon>
        <taxon>Atheliaceae</taxon>
        <taxon>Piloderma</taxon>
    </lineage>
</organism>
<dbReference type="InParanoid" id="A0A0C3G7T4"/>
<evidence type="ECO:0000313" key="1">
    <source>
        <dbReference type="EMBL" id="KIM92300.1"/>
    </source>
</evidence>
<reference evidence="2" key="2">
    <citation type="submission" date="2015-01" db="EMBL/GenBank/DDBJ databases">
        <title>Evolutionary Origins and Diversification of the Mycorrhizal Mutualists.</title>
        <authorList>
            <consortium name="DOE Joint Genome Institute"/>
            <consortium name="Mycorrhizal Genomics Consortium"/>
            <person name="Kohler A."/>
            <person name="Kuo A."/>
            <person name="Nagy L.G."/>
            <person name="Floudas D."/>
            <person name="Copeland A."/>
            <person name="Barry K.W."/>
            <person name="Cichocki N."/>
            <person name="Veneault-Fourrey C."/>
            <person name="LaButti K."/>
            <person name="Lindquist E.A."/>
            <person name="Lipzen A."/>
            <person name="Lundell T."/>
            <person name="Morin E."/>
            <person name="Murat C."/>
            <person name="Riley R."/>
            <person name="Ohm R."/>
            <person name="Sun H."/>
            <person name="Tunlid A."/>
            <person name="Henrissat B."/>
            <person name="Grigoriev I.V."/>
            <person name="Hibbett D.S."/>
            <person name="Martin F."/>
        </authorList>
    </citation>
    <scope>NUCLEOTIDE SEQUENCE [LARGE SCALE GENOMIC DNA]</scope>
    <source>
        <strain evidence="2">F 1598</strain>
    </source>
</reference>
<dbReference type="HOGENOM" id="CLU_2688645_0_0_1"/>
<keyword evidence="2" id="KW-1185">Reference proteome</keyword>
<sequence>MSIHIGRCGDGFRRVPAQHSPAPSPCRLQHLLEGAGHRNHPASHGSKLSSLAMVDVCSIVRGVIAAALVMIPTA</sequence>
<gene>
    <name evidence="1" type="ORF">PILCRDRAFT_810343</name>
</gene>
<dbReference type="AlphaFoldDB" id="A0A0C3G7T4"/>
<dbReference type="Proteomes" id="UP000054166">
    <property type="component" value="Unassembled WGS sequence"/>
</dbReference>
<dbReference type="EMBL" id="KN832970">
    <property type="protein sequence ID" value="KIM92300.1"/>
    <property type="molecule type" value="Genomic_DNA"/>
</dbReference>
<protein>
    <submittedName>
        <fullName evidence="1">Uncharacterized protein</fullName>
    </submittedName>
</protein>
<proteinExistence type="predicted"/>
<name>A0A0C3G7T4_PILCF</name>